<organism evidence="8 9">
    <name type="scientific">Melanoplus sanguinipes entomopoxvirus</name>
    <name type="common">MsEPV</name>
    <dbReference type="NCBI Taxonomy" id="83191"/>
    <lineage>
        <taxon>Viruses</taxon>
        <taxon>Varidnaviria</taxon>
        <taxon>Bamfordvirae</taxon>
        <taxon>Nucleocytoviricota</taxon>
        <taxon>Pokkesviricetes</taxon>
        <taxon>Chitovirales</taxon>
        <taxon>Poxviridae</taxon>
        <taxon>Entomopoxvirinae</taxon>
        <taxon>Deltaentomopoxvirus</taxon>
        <taxon>Deltaentomopoxvirus msanguinipes</taxon>
    </lineage>
</organism>
<gene>
    <name evidence="8" type="primary">MSV189</name>
</gene>
<accession>Q9YVQ3</accession>
<dbReference type="PIR" id="T28350">
    <property type="entry name" value="T28350"/>
</dbReference>
<evidence type="ECO:0000256" key="4">
    <source>
        <dbReference type="ARBA" id="ARBA00022801"/>
    </source>
</evidence>
<dbReference type="EMBL" id="AF063866">
    <property type="protein sequence ID" value="AAC97767.1"/>
    <property type="molecule type" value="Genomic_DNA"/>
</dbReference>
<protein>
    <submittedName>
        <fullName evidence="8">ORF MSV189 putative core protein, Amsacta moorei EPV entomopoxvirus G1L homolog (Vaccinia I7L), similar to SW:P29817</fullName>
    </submittedName>
</protein>
<evidence type="ECO:0000256" key="6">
    <source>
        <dbReference type="ARBA" id="ARBA00022844"/>
    </source>
</evidence>
<name>Q9YVQ3_MSEPV</name>
<dbReference type="Pfam" id="PF03290">
    <property type="entry name" value="Peptidase_C57"/>
    <property type="match status" value="1"/>
</dbReference>
<keyword evidence="3" id="KW-0645">Protease</keyword>
<keyword evidence="4" id="KW-0378">Hydrolase</keyword>
<dbReference type="InterPro" id="IPR004970">
    <property type="entry name" value="Peptidase_C57"/>
</dbReference>
<organismHost>
    <name type="scientific">Melanoplus sanguinipes</name>
    <name type="common">Migratory grasshopper</name>
    <dbReference type="NCBI Taxonomy" id="65742"/>
</organismHost>
<dbReference type="GO" id="GO:0006508">
    <property type="term" value="P:proteolysis"/>
    <property type="evidence" value="ECO:0007669"/>
    <property type="project" value="UniProtKB-KW"/>
</dbReference>
<dbReference type="GO" id="GO:0008234">
    <property type="term" value="F:cysteine-type peptidase activity"/>
    <property type="evidence" value="ECO:0007669"/>
    <property type="project" value="UniProtKB-KW"/>
</dbReference>
<dbReference type="RefSeq" id="NP_048260.1">
    <property type="nucleotide sequence ID" value="NC_001993.1"/>
</dbReference>
<evidence type="ECO:0000256" key="2">
    <source>
        <dbReference type="ARBA" id="ARBA00010786"/>
    </source>
</evidence>
<keyword evidence="5" id="KW-0788">Thiol protease</keyword>
<dbReference type="SUPFAM" id="SSF54001">
    <property type="entry name" value="Cysteine proteinases"/>
    <property type="match status" value="1"/>
</dbReference>
<sequence length="443" mass="53454">MQTTIRRFFNKNLKMPESGINYILMMLLDKFKIIHFINPIDYSTNANTPLINHFDKSETKGKISYIPLEFLLDFYKSQYGDLSINFKSEFEMKEYLINMLYIYLSEKDIKINDFLKSSKYKNIPLIYFRKPFIKCEFSKTKDFSMYASIQDDYSRENNVHIGFNNIHKIYPKANHGKDTWLHVFDIYNVVYPLTFINNDYEYYKLLHFPVTDSSRAMVYSGCKFSKNQFMHHYSQFLKNNNKQFFIFPMIYNDHFTSAVIDKKRKICYLFNSSGYSPEQIKHNKKYMFIDTDMNIKRYNIQNEKTSYLYHNIDILRHIFGDTINIFIMNSFEIQYDSPDCGMFTILFLYNIILNNLKCEMDFKKAYLYMTFVGDLIASSYRGIFFISKYDVKKFDEYNTLNIIKMKNKKYEQSIDMYCKNMNRINKAVDKLNEKYNEFKNLNR</sequence>
<dbReference type="InterPro" id="IPR038765">
    <property type="entry name" value="Papain-like_cys_pep_sf"/>
</dbReference>
<feature type="coiled-coil region" evidence="7">
    <location>
        <begin position="414"/>
        <end position="441"/>
    </location>
</feature>
<dbReference type="OrthoDB" id="3079at10239"/>
<comment type="similarity">
    <text evidence="2">Belongs to the peptidase C57 family.</text>
</comment>
<keyword evidence="7" id="KW-0175">Coiled coil</keyword>
<evidence type="ECO:0000313" key="8">
    <source>
        <dbReference type="EMBL" id="AAC97767.1"/>
    </source>
</evidence>
<evidence type="ECO:0000256" key="1">
    <source>
        <dbReference type="ARBA" id="ARBA00004328"/>
    </source>
</evidence>
<dbReference type="GO" id="GO:0044423">
    <property type="term" value="C:virion component"/>
    <property type="evidence" value="ECO:0007669"/>
    <property type="project" value="UniProtKB-KW"/>
</dbReference>
<dbReference type="Gene3D" id="3.40.395.10">
    <property type="entry name" value="Adenoviral Proteinase, Chain A"/>
    <property type="match status" value="1"/>
</dbReference>
<evidence type="ECO:0000256" key="5">
    <source>
        <dbReference type="ARBA" id="ARBA00022807"/>
    </source>
</evidence>
<keyword evidence="9" id="KW-1185">Reference proteome</keyword>
<evidence type="ECO:0000313" key="9">
    <source>
        <dbReference type="Proteomes" id="UP000172353"/>
    </source>
</evidence>
<dbReference type="Proteomes" id="UP000172353">
    <property type="component" value="Segment"/>
</dbReference>
<proteinExistence type="inferred from homology"/>
<evidence type="ECO:0000256" key="3">
    <source>
        <dbReference type="ARBA" id="ARBA00022670"/>
    </source>
</evidence>
<comment type="subcellular location">
    <subcellularLocation>
        <location evidence="1">Virion</location>
    </subcellularLocation>
</comment>
<dbReference type="GeneID" id="1449762"/>
<keyword evidence="6" id="KW-0946">Virion</keyword>
<reference evidence="8 9" key="1">
    <citation type="journal article" date="1999" name="J. Virol.">
        <title>The genome of Melanoplus sanguinipes entomopoxvirus.</title>
        <authorList>
            <person name="Afonso C.L."/>
            <person name="Tulman E.R."/>
            <person name="Lu Z."/>
            <person name="Oma E."/>
            <person name="Kutish G.F."/>
            <person name="Rock D.L."/>
        </authorList>
    </citation>
    <scope>NUCLEOTIDE SEQUENCE [LARGE SCALE GENOMIC DNA]</scope>
    <source>
        <strain evidence="8">Tucson</strain>
    </source>
</reference>
<dbReference type="KEGG" id="vg:1449762"/>
<evidence type="ECO:0000256" key="7">
    <source>
        <dbReference type="SAM" id="Coils"/>
    </source>
</evidence>